<evidence type="ECO:0000313" key="6">
    <source>
        <dbReference type="Proteomes" id="UP000253529"/>
    </source>
</evidence>
<accession>A0A366FGS4</accession>
<evidence type="ECO:0000259" key="4">
    <source>
        <dbReference type="PROSITE" id="PS50995"/>
    </source>
</evidence>
<dbReference type="EMBL" id="QNRK01000011">
    <property type="protein sequence ID" value="RBP13882.1"/>
    <property type="molecule type" value="Genomic_DNA"/>
</dbReference>
<dbReference type="AlphaFoldDB" id="A0A366FGS4"/>
<name>A0A366FGS4_9HYPH</name>
<gene>
    <name evidence="5" type="ORF">DFR50_111144</name>
</gene>
<dbReference type="Gene3D" id="1.10.287.100">
    <property type="match status" value="1"/>
</dbReference>
<keyword evidence="1" id="KW-0805">Transcription regulation</keyword>
<evidence type="ECO:0000256" key="2">
    <source>
        <dbReference type="ARBA" id="ARBA00023125"/>
    </source>
</evidence>
<dbReference type="PROSITE" id="PS50995">
    <property type="entry name" value="HTH_MARR_2"/>
    <property type="match status" value="1"/>
</dbReference>
<dbReference type="OrthoDB" id="511972at2"/>
<dbReference type="SMART" id="SM00347">
    <property type="entry name" value="HTH_MARR"/>
    <property type="match status" value="1"/>
</dbReference>
<evidence type="ECO:0000256" key="1">
    <source>
        <dbReference type="ARBA" id="ARBA00023015"/>
    </source>
</evidence>
<dbReference type="PROSITE" id="PS01117">
    <property type="entry name" value="HTH_MARR_1"/>
    <property type="match status" value="1"/>
</dbReference>
<protein>
    <submittedName>
        <fullName evidence="5">MarR family transcriptional regulator</fullName>
    </submittedName>
</protein>
<dbReference type="RefSeq" id="WP_113889425.1">
    <property type="nucleotide sequence ID" value="NZ_QNRK01000011.1"/>
</dbReference>
<proteinExistence type="predicted"/>
<dbReference type="Gene3D" id="1.10.10.10">
    <property type="entry name" value="Winged helix-like DNA-binding domain superfamily/Winged helix DNA-binding domain"/>
    <property type="match status" value="1"/>
</dbReference>
<dbReference type="Pfam" id="PF12802">
    <property type="entry name" value="MarR_2"/>
    <property type="match status" value="1"/>
</dbReference>
<dbReference type="InterPro" id="IPR052526">
    <property type="entry name" value="HTH-type_Bedaq_tolerance"/>
</dbReference>
<evidence type="ECO:0000256" key="3">
    <source>
        <dbReference type="ARBA" id="ARBA00023163"/>
    </source>
</evidence>
<dbReference type="PANTHER" id="PTHR39515">
    <property type="entry name" value="CONSERVED PROTEIN"/>
    <property type="match status" value="1"/>
</dbReference>
<sequence length="151" mass="16203">MRAHTSTVEPLDDAAALAGQIRAVVGKLTRRLRGKAPPGGLSWSQARVLGRLEREGPTTLTALAREENMRSQSMGAIVGPLAEAGLIVGAPDPSDGRQTLLSVTAKGRDKVLANRRIREDWLAERMRATLTAEERAALTRALALMDIIADD</sequence>
<comment type="caution">
    <text evidence="5">The sequence shown here is derived from an EMBL/GenBank/DDBJ whole genome shotgun (WGS) entry which is preliminary data.</text>
</comment>
<keyword evidence="3" id="KW-0804">Transcription</keyword>
<dbReference type="InterPro" id="IPR023187">
    <property type="entry name" value="Tscrpt_reg_MarR-type_CS"/>
</dbReference>
<dbReference type="GO" id="GO:0003700">
    <property type="term" value="F:DNA-binding transcription factor activity"/>
    <property type="evidence" value="ECO:0007669"/>
    <property type="project" value="InterPro"/>
</dbReference>
<dbReference type="InterPro" id="IPR000835">
    <property type="entry name" value="HTH_MarR-typ"/>
</dbReference>
<evidence type="ECO:0000313" key="5">
    <source>
        <dbReference type="EMBL" id="RBP13882.1"/>
    </source>
</evidence>
<reference evidence="5 6" key="1">
    <citation type="submission" date="2018-06" db="EMBL/GenBank/DDBJ databases">
        <title>Genomic Encyclopedia of Type Strains, Phase IV (KMG-IV): sequencing the most valuable type-strain genomes for metagenomic binning, comparative biology and taxonomic classification.</title>
        <authorList>
            <person name="Goeker M."/>
        </authorList>
    </citation>
    <scope>NUCLEOTIDE SEQUENCE [LARGE SCALE GENOMIC DNA]</scope>
    <source>
        <strain evidence="5 6">DSM 24875</strain>
    </source>
</reference>
<dbReference type="PANTHER" id="PTHR39515:SF2">
    <property type="entry name" value="HTH-TYPE TRANSCRIPTIONAL REGULATOR RV0880"/>
    <property type="match status" value="1"/>
</dbReference>
<dbReference type="GO" id="GO:0003677">
    <property type="term" value="F:DNA binding"/>
    <property type="evidence" value="ECO:0007669"/>
    <property type="project" value="UniProtKB-KW"/>
</dbReference>
<dbReference type="SUPFAM" id="SSF46785">
    <property type="entry name" value="Winged helix' DNA-binding domain"/>
    <property type="match status" value="1"/>
</dbReference>
<keyword evidence="2" id="KW-0238">DNA-binding</keyword>
<keyword evidence="6" id="KW-1185">Reference proteome</keyword>
<dbReference type="InterPro" id="IPR036390">
    <property type="entry name" value="WH_DNA-bd_sf"/>
</dbReference>
<organism evidence="5 6">
    <name type="scientific">Roseiarcus fermentans</name>
    <dbReference type="NCBI Taxonomy" id="1473586"/>
    <lineage>
        <taxon>Bacteria</taxon>
        <taxon>Pseudomonadati</taxon>
        <taxon>Pseudomonadota</taxon>
        <taxon>Alphaproteobacteria</taxon>
        <taxon>Hyphomicrobiales</taxon>
        <taxon>Roseiarcaceae</taxon>
        <taxon>Roseiarcus</taxon>
    </lineage>
</organism>
<feature type="domain" description="HTH marR-type" evidence="4">
    <location>
        <begin position="14"/>
        <end position="147"/>
    </location>
</feature>
<dbReference type="InterPro" id="IPR036388">
    <property type="entry name" value="WH-like_DNA-bd_sf"/>
</dbReference>
<dbReference type="Proteomes" id="UP000253529">
    <property type="component" value="Unassembled WGS sequence"/>
</dbReference>